<dbReference type="AlphaFoldDB" id="A0A7G1NYI3"/>
<organism evidence="4 5">
    <name type="scientific">Streptomyces aurantiacus</name>
    <dbReference type="NCBI Taxonomy" id="47760"/>
    <lineage>
        <taxon>Bacteria</taxon>
        <taxon>Bacillati</taxon>
        <taxon>Actinomycetota</taxon>
        <taxon>Actinomycetes</taxon>
        <taxon>Kitasatosporales</taxon>
        <taxon>Streptomycetaceae</taxon>
        <taxon>Streptomyces</taxon>
        <taxon>Streptomyces aurantiacus group</taxon>
    </lineage>
</organism>
<feature type="compositionally biased region" description="Low complexity" evidence="1">
    <location>
        <begin position="32"/>
        <end position="45"/>
    </location>
</feature>
<accession>A0A7G1NYI3</accession>
<dbReference type="Pfam" id="PF17186">
    <property type="entry name" value="Lipocalin_9"/>
    <property type="match status" value="1"/>
</dbReference>
<dbReference type="InterPro" id="IPR023374">
    <property type="entry name" value="AttH-like_dom_sf"/>
</dbReference>
<gene>
    <name evidence="4" type="ORF">GCM10017557_16390</name>
</gene>
<evidence type="ECO:0000313" key="5">
    <source>
        <dbReference type="Proteomes" id="UP000516444"/>
    </source>
</evidence>
<evidence type="ECO:0000313" key="4">
    <source>
        <dbReference type="EMBL" id="BCL26780.1"/>
    </source>
</evidence>
<sequence length="361" mass="39052">MQRIIGTKLGAAVALLAVLLALTIVPTGAQAADEAPRARPATTATSNGVPTMVDPNADLGAHTVGPETRWADSIYFTSEVKAGGHDIGLLVHVNKVPNGFGRLVSFAVTDVTTGWYKNYMVGVDEEDFHWSTTGLDISAPGLKWTGNAEKQSVSLDVPWGSLDVTLKAQSPVLYYGGNGVFPLLGATNYQYAFPNMRTTGTLTLEDGKAQRVTGQSWLDRQWGPTTDDPSLQWTWMNLNLPNGDAVAIWDTLTDTDEESWATVVHRDGSHEVVAVEPVANSADRFWTSPVSGNKYPTRWRVNIPALNAHLTVTLTGTNDQEMARGENGRLEATAAFTGTYEGKKVSGKNYVEMIGDWKPKS</sequence>
<reference evidence="4 5" key="1">
    <citation type="journal article" date="2014" name="Int. J. Syst. Evol. Microbiol.">
        <title>Complete genome sequence of Corynebacterium casei LMG S-19264T (=DSM 44701T), isolated from a smear-ripened cheese.</title>
        <authorList>
            <consortium name="US DOE Joint Genome Institute (JGI-PGF)"/>
            <person name="Walter F."/>
            <person name="Albersmeier A."/>
            <person name="Kalinowski J."/>
            <person name="Ruckert C."/>
        </authorList>
    </citation>
    <scope>NUCLEOTIDE SEQUENCE [LARGE SCALE GENOMIC DNA]</scope>
    <source>
        <strain evidence="4 5">JCM 4677</strain>
    </source>
</reference>
<keyword evidence="2" id="KW-0732">Signal</keyword>
<protein>
    <recommendedName>
        <fullName evidence="3">AttH domain-containing protein</fullName>
    </recommendedName>
</protein>
<feature type="signal peptide" evidence="2">
    <location>
        <begin position="1"/>
        <end position="31"/>
    </location>
</feature>
<dbReference type="Gene3D" id="2.40.370.10">
    <property type="entry name" value="AttH-like domain"/>
    <property type="match status" value="2"/>
</dbReference>
<dbReference type="KEGG" id="sgm:GCM10017557_16390"/>
<dbReference type="Pfam" id="PF07143">
    <property type="entry name" value="CrtC"/>
    <property type="match status" value="1"/>
</dbReference>
<dbReference type="EMBL" id="AP023440">
    <property type="protein sequence ID" value="BCL26780.1"/>
    <property type="molecule type" value="Genomic_DNA"/>
</dbReference>
<keyword evidence="5" id="KW-1185">Reference proteome</keyword>
<dbReference type="SUPFAM" id="SSF159245">
    <property type="entry name" value="AttH-like"/>
    <property type="match status" value="1"/>
</dbReference>
<feature type="domain" description="AttH" evidence="3">
    <location>
        <begin position="126"/>
        <end position="223"/>
    </location>
</feature>
<dbReference type="PANTHER" id="PTHR40617">
    <property type="entry name" value="TERPENE CYCLASE ASQC"/>
    <property type="match status" value="1"/>
</dbReference>
<proteinExistence type="predicted"/>
<name>A0A7G1NYI3_9ACTN</name>
<feature type="region of interest" description="Disordered" evidence="1">
    <location>
        <begin position="32"/>
        <end position="54"/>
    </location>
</feature>
<dbReference type="Proteomes" id="UP000516444">
    <property type="component" value="Chromosome"/>
</dbReference>
<evidence type="ECO:0000256" key="2">
    <source>
        <dbReference type="SAM" id="SignalP"/>
    </source>
</evidence>
<evidence type="ECO:0000256" key="1">
    <source>
        <dbReference type="SAM" id="MobiDB-lite"/>
    </source>
</evidence>
<dbReference type="PANTHER" id="PTHR40617:SF1">
    <property type="entry name" value="ATTH DOMAIN-CONTAINING PROTEIN-RELATED"/>
    <property type="match status" value="1"/>
</dbReference>
<dbReference type="InterPro" id="IPR053112">
    <property type="entry name" value="Fungal_Dehydratase/Hydratase"/>
</dbReference>
<feature type="chain" id="PRO_5028938026" description="AttH domain-containing protein" evidence="2">
    <location>
        <begin position="32"/>
        <end position="361"/>
    </location>
</feature>
<evidence type="ECO:0000259" key="3">
    <source>
        <dbReference type="Pfam" id="PF07143"/>
    </source>
</evidence>
<dbReference type="RefSeq" id="WP_190849805.1">
    <property type="nucleotide sequence ID" value="NZ_AP023440.1"/>
</dbReference>
<dbReference type="InterPro" id="IPR010791">
    <property type="entry name" value="AttH_dom"/>
</dbReference>